<dbReference type="Proteomes" id="UP000001640">
    <property type="component" value="Chromosome 5"/>
</dbReference>
<dbReference type="eggNOG" id="KOG3801">
    <property type="taxonomic scope" value="Eukaryota"/>
</dbReference>
<comment type="similarity">
    <text evidence="1">Belongs to the complex I LYR family.</text>
</comment>
<dbReference type="FunCoup" id="G0VFU5">
    <property type="interactions" value="513"/>
</dbReference>
<dbReference type="GO" id="GO:0031071">
    <property type="term" value="F:cysteine desulfurase activity"/>
    <property type="evidence" value="ECO:0007669"/>
    <property type="project" value="EnsemblFungi"/>
</dbReference>
<protein>
    <recommendedName>
        <fullName evidence="2">Complex 1 LYR protein domain-containing protein</fullName>
    </recommendedName>
</protein>
<dbReference type="OrthoDB" id="275715at2759"/>
<dbReference type="CDD" id="cd20264">
    <property type="entry name" value="Complex1_LYR_LYRM4"/>
    <property type="match status" value="1"/>
</dbReference>
<dbReference type="InterPro" id="IPR045297">
    <property type="entry name" value="Complex1_LYR_LYRM4"/>
</dbReference>
<dbReference type="HOGENOM" id="CLU_120076_2_1_1"/>
<dbReference type="InParanoid" id="G0VFU5"/>
<organism evidence="3 4">
    <name type="scientific">Naumovozyma castellii</name>
    <name type="common">Yeast</name>
    <name type="synonym">Saccharomyces castellii</name>
    <dbReference type="NCBI Taxonomy" id="27288"/>
    <lineage>
        <taxon>Eukaryota</taxon>
        <taxon>Fungi</taxon>
        <taxon>Dikarya</taxon>
        <taxon>Ascomycota</taxon>
        <taxon>Saccharomycotina</taxon>
        <taxon>Saccharomycetes</taxon>
        <taxon>Saccharomycetales</taxon>
        <taxon>Saccharomycetaceae</taxon>
        <taxon>Naumovozyma</taxon>
    </lineage>
</organism>
<evidence type="ECO:0000313" key="3">
    <source>
        <dbReference type="EMBL" id="CCC70362.1"/>
    </source>
</evidence>
<dbReference type="GO" id="GO:0016226">
    <property type="term" value="P:iron-sulfur cluster assembly"/>
    <property type="evidence" value="ECO:0007669"/>
    <property type="project" value="EnsemblFungi"/>
</dbReference>
<feature type="domain" description="Complex 1 LYR protein" evidence="2">
    <location>
        <begin position="9"/>
        <end position="65"/>
    </location>
</feature>
<dbReference type="GeneID" id="96903993"/>
<dbReference type="GO" id="GO:0060090">
    <property type="term" value="F:molecular adaptor activity"/>
    <property type="evidence" value="ECO:0007669"/>
    <property type="project" value="EnsemblFungi"/>
</dbReference>
<proteinExistence type="inferred from homology"/>
<dbReference type="RefSeq" id="XP_003676721.1">
    <property type="nucleotide sequence ID" value="XM_003676673.1"/>
</dbReference>
<dbReference type="InterPro" id="IPR051522">
    <property type="entry name" value="ISC_assembly_LYR"/>
</dbReference>
<gene>
    <name evidence="3" type="primary">NCAS0E02920</name>
    <name evidence="3" type="ordered locus">NCAS_0E02920</name>
</gene>
<dbReference type="EMBL" id="HE576756">
    <property type="protein sequence ID" value="CCC70362.1"/>
    <property type="molecule type" value="Genomic_DNA"/>
</dbReference>
<dbReference type="PANTHER" id="PTHR13166">
    <property type="entry name" value="PROTEIN C6ORF149"/>
    <property type="match status" value="1"/>
</dbReference>
<accession>G0VFU5</accession>
<reference key="2">
    <citation type="submission" date="2011-08" db="EMBL/GenBank/DDBJ databases">
        <title>Genome sequence of Naumovozyma castellii.</title>
        <authorList>
            <person name="Gordon J.L."/>
            <person name="Armisen D."/>
            <person name="Proux-Wera E."/>
            <person name="OhEigeartaigh S.S."/>
            <person name="Byrne K.P."/>
            <person name="Wolfe K.H."/>
        </authorList>
    </citation>
    <scope>NUCLEOTIDE SEQUENCE</scope>
    <source>
        <strain>Type strain:CBS 4309</strain>
    </source>
</reference>
<evidence type="ECO:0000313" key="4">
    <source>
        <dbReference type="Proteomes" id="UP000001640"/>
    </source>
</evidence>
<evidence type="ECO:0000256" key="1">
    <source>
        <dbReference type="ARBA" id="ARBA00009508"/>
    </source>
</evidence>
<dbReference type="InterPro" id="IPR008011">
    <property type="entry name" value="Complex1_LYR_dom"/>
</dbReference>
<dbReference type="KEGG" id="ncs:NCAS_0E02920"/>
<dbReference type="PANTHER" id="PTHR13166:SF7">
    <property type="entry name" value="LYR MOTIF-CONTAINING PROTEIN 4"/>
    <property type="match status" value="1"/>
</dbReference>
<dbReference type="AlphaFoldDB" id="G0VFU5"/>
<dbReference type="OMA" id="KLISQMY"/>
<name>G0VFU5_NAUCA</name>
<sequence length="95" mass="11252">MPATPSRLQVLSLYKQFIRNSNQFNNFNFREYFLRISREKFKENAPIQDKEKVAKLYEAAQRDLGVLKRQKLISQMYTFDKLVVESAKDQGDSRS</sequence>
<evidence type="ECO:0000259" key="2">
    <source>
        <dbReference type="Pfam" id="PF05347"/>
    </source>
</evidence>
<dbReference type="Pfam" id="PF05347">
    <property type="entry name" value="Complex1_LYR"/>
    <property type="match status" value="1"/>
</dbReference>
<dbReference type="GO" id="GO:1990221">
    <property type="term" value="C:L-cysteine desulfurase complex"/>
    <property type="evidence" value="ECO:0007669"/>
    <property type="project" value="EnsemblFungi"/>
</dbReference>
<keyword evidence="4" id="KW-1185">Reference proteome</keyword>
<dbReference type="STRING" id="1064592.G0VFU5"/>
<dbReference type="GO" id="GO:0005759">
    <property type="term" value="C:mitochondrial matrix"/>
    <property type="evidence" value="ECO:0007669"/>
    <property type="project" value="EnsemblFungi"/>
</dbReference>
<reference evidence="3 4" key="1">
    <citation type="journal article" date="2011" name="Proc. Natl. Acad. Sci. U.S.A.">
        <title>Evolutionary erosion of yeast sex chromosomes by mating-type switching accidents.</title>
        <authorList>
            <person name="Gordon J.L."/>
            <person name="Armisen D."/>
            <person name="Proux-Wera E."/>
            <person name="Oheigeartaigh S.S."/>
            <person name="Byrne K.P."/>
            <person name="Wolfe K.H."/>
        </authorList>
    </citation>
    <scope>NUCLEOTIDE SEQUENCE [LARGE SCALE GENOMIC DNA]</scope>
    <source>
        <strain evidence="4">ATCC 76901 / BCRC 22586 / CBS 4309 / NBRC 1992 / NRRL Y-12630</strain>
    </source>
</reference>